<dbReference type="InterPro" id="IPR002018">
    <property type="entry name" value="CarbesteraseB"/>
</dbReference>
<dbReference type="Pfam" id="PF00135">
    <property type="entry name" value="COesterase"/>
    <property type="match status" value="1"/>
</dbReference>
<evidence type="ECO:0000259" key="1">
    <source>
        <dbReference type="Pfam" id="PF00135"/>
    </source>
</evidence>
<proteinExistence type="predicted"/>
<dbReference type="PANTHER" id="PTHR11559">
    <property type="entry name" value="CARBOXYLESTERASE"/>
    <property type="match status" value="1"/>
</dbReference>
<dbReference type="InterPro" id="IPR050309">
    <property type="entry name" value="Type-B_Carboxylest/Lipase"/>
</dbReference>
<dbReference type="Gene3D" id="3.40.50.1820">
    <property type="entry name" value="alpha/beta hydrolase"/>
    <property type="match status" value="1"/>
</dbReference>
<dbReference type="AlphaFoldDB" id="A0A9P3GBB8"/>
<evidence type="ECO:0000313" key="2">
    <source>
        <dbReference type="EMBL" id="GJE92632.1"/>
    </source>
</evidence>
<dbReference type="InterPro" id="IPR019819">
    <property type="entry name" value="Carboxylesterase_B_CS"/>
</dbReference>
<dbReference type="OrthoDB" id="408631at2759"/>
<keyword evidence="3" id="KW-1185">Reference proteome</keyword>
<dbReference type="InterPro" id="IPR029058">
    <property type="entry name" value="AB_hydrolase_fold"/>
</dbReference>
<name>A0A9P3GBB8_9APHY</name>
<accession>A0A9P3GBB8</accession>
<reference evidence="2 3" key="1">
    <citation type="submission" date="2021-08" db="EMBL/GenBank/DDBJ databases">
        <title>Draft Genome Sequence of Phanerochaete sordida strain YK-624.</title>
        <authorList>
            <person name="Mori T."/>
            <person name="Dohra H."/>
            <person name="Suzuki T."/>
            <person name="Kawagishi H."/>
            <person name="Hirai H."/>
        </authorList>
    </citation>
    <scope>NUCLEOTIDE SEQUENCE [LARGE SCALE GENOMIC DNA]</scope>
    <source>
        <strain evidence="2 3">YK-624</strain>
    </source>
</reference>
<organism evidence="2 3">
    <name type="scientific">Phanerochaete sordida</name>
    <dbReference type="NCBI Taxonomy" id="48140"/>
    <lineage>
        <taxon>Eukaryota</taxon>
        <taxon>Fungi</taxon>
        <taxon>Dikarya</taxon>
        <taxon>Basidiomycota</taxon>
        <taxon>Agaricomycotina</taxon>
        <taxon>Agaricomycetes</taxon>
        <taxon>Polyporales</taxon>
        <taxon>Phanerochaetaceae</taxon>
        <taxon>Phanerochaete</taxon>
    </lineage>
</organism>
<dbReference type="PROSITE" id="PS00941">
    <property type="entry name" value="CARBOXYLESTERASE_B_2"/>
    <property type="match status" value="1"/>
</dbReference>
<feature type="domain" description="Carboxylesterase type B" evidence="1">
    <location>
        <begin position="35"/>
        <end position="523"/>
    </location>
</feature>
<gene>
    <name evidence="2" type="ORF">PsYK624_087870</name>
</gene>
<evidence type="ECO:0000313" key="3">
    <source>
        <dbReference type="Proteomes" id="UP000703269"/>
    </source>
</evidence>
<dbReference type="EMBL" id="BPQB01000027">
    <property type="protein sequence ID" value="GJE92632.1"/>
    <property type="molecule type" value="Genomic_DNA"/>
</dbReference>
<dbReference type="Proteomes" id="UP000703269">
    <property type="component" value="Unassembled WGS sequence"/>
</dbReference>
<sequence>MSSHESYKGQPLHCRTAQISAVCAEGPPTVSLDNATFIGVQNGLTNKFLGMPFAKPPVGDLRFRLPVPNDPYDGTYNATQFGFTCAQQAGPPVTIPPILYNVTAEVAALEATLFSAMTPVDEDCLTLNVWTPANVTDGAKLPVTVWIYGGAFETGSSSATDASALVNRSIELGEPIVYVSFNYRLNGFGFLAGKEVEAAGVGNIGLHDQRQALRWVNKYISAFNGDPTKVTIWGQSAGSTSVSLQLLANGGNNEGLFRGAIMGSGFPLPVGDIIKGQPFYDILVNETGCQGTPDTLQCLREVPFEAIVKAVNDTPSSNSYQSVNLAWTPRADGVFLPKDPQQLVAEGSVASVPFMAGDVDDEGTAFSLSSLNVTTDDEFRSFIQQVYFPDATDSEISQLLELYPQNYSAGSPFDTGDLNAITPEYKRIAAFQGDMIFQGPRRLLLNYRAEKQNVWGYLSKRFKSNFAYGSEHGSDLLYIYLPGDLADYYINFVNHLNPNIGANVTAWPQYDTRGREVLTLLDGTPNITVTNDSYREEPIAYLTELSLKYPL</sequence>
<dbReference type="SUPFAM" id="SSF53474">
    <property type="entry name" value="alpha/beta-Hydrolases"/>
    <property type="match status" value="1"/>
</dbReference>
<protein>
    <submittedName>
        <fullName evidence="2">Carotenoid ester lipase</fullName>
    </submittedName>
</protein>
<comment type="caution">
    <text evidence="2">The sequence shown here is derived from an EMBL/GenBank/DDBJ whole genome shotgun (WGS) entry which is preliminary data.</text>
</comment>